<organism evidence="10 11">
    <name type="scientific">Theileria orientalis</name>
    <dbReference type="NCBI Taxonomy" id="68886"/>
    <lineage>
        <taxon>Eukaryota</taxon>
        <taxon>Sar</taxon>
        <taxon>Alveolata</taxon>
        <taxon>Apicomplexa</taxon>
        <taxon>Aconoidasida</taxon>
        <taxon>Piroplasmida</taxon>
        <taxon>Theileriidae</taxon>
        <taxon>Theileria</taxon>
    </lineage>
</organism>
<evidence type="ECO:0000256" key="5">
    <source>
        <dbReference type="ARBA" id="ARBA00022840"/>
    </source>
</evidence>
<evidence type="ECO:0000256" key="3">
    <source>
        <dbReference type="ARBA" id="ARBA00022598"/>
    </source>
</evidence>
<keyword evidence="5 9" id="KW-0067">ATP-binding</keyword>
<dbReference type="EMBL" id="CP056072">
    <property type="protein sequence ID" value="UKK02935.2"/>
    <property type="molecule type" value="Genomic_DNA"/>
</dbReference>
<dbReference type="InterPro" id="IPR002306">
    <property type="entry name" value="Trp-tRNA-ligase"/>
</dbReference>
<dbReference type="Gene3D" id="1.10.240.10">
    <property type="entry name" value="Tyrosyl-Transfer RNA Synthetase"/>
    <property type="match status" value="1"/>
</dbReference>
<dbReference type="InterPro" id="IPR002305">
    <property type="entry name" value="aa-tRNA-synth_Ic"/>
</dbReference>
<evidence type="ECO:0000256" key="8">
    <source>
        <dbReference type="ARBA" id="ARBA00030268"/>
    </source>
</evidence>
<evidence type="ECO:0000256" key="4">
    <source>
        <dbReference type="ARBA" id="ARBA00022741"/>
    </source>
</evidence>
<protein>
    <recommendedName>
        <fullName evidence="2">tryptophan--tRNA ligase</fullName>
        <ecNumber evidence="2">6.1.1.2</ecNumber>
    </recommendedName>
    <alternativeName>
        <fullName evidence="8">Tryptophanyl-tRNA synthetase</fullName>
    </alternativeName>
</protein>
<dbReference type="PANTHER" id="PTHR43766:SF1">
    <property type="entry name" value="TRYPTOPHAN--TRNA LIGASE, MITOCHONDRIAL"/>
    <property type="match status" value="1"/>
</dbReference>
<sequence>MIADNHALSGYNFGDNLRENTRKTIALTLACGIDHNKTTIFTQSDFPQILEMNWILGSFIKASKFYKLAQFRNRGVDSDDMSIGNFLYPLLMASDILALNASRVIAGPDQKINLSLARYSARKLNRIIGSDFFTLPEPVYSHTYRVKSLSDGRKKMSKSGSSKMDVINLLDSDDTIYHKIRSAKTQSSDDDASPELNNLLALYSIFSGRPYDDVFSQCDMSNFLKLKTDLATLMIEFLVPIKKKFQDIYNDDQLISSILEQSRQKLNYALDNRIREVKQLLNC</sequence>
<evidence type="ECO:0000313" key="10">
    <source>
        <dbReference type="EMBL" id="UKK02935.2"/>
    </source>
</evidence>
<dbReference type="InterPro" id="IPR014729">
    <property type="entry name" value="Rossmann-like_a/b/a_fold"/>
</dbReference>
<dbReference type="AlphaFoldDB" id="A0A976MED3"/>
<keyword evidence="3 9" id="KW-0436">Ligase</keyword>
<evidence type="ECO:0000256" key="7">
    <source>
        <dbReference type="ARBA" id="ARBA00023146"/>
    </source>
</evidence>
<evidence type="ECO:0000256" key="2">
    <source>
        <dbReference type="ARBA" id="ARBA00013161"/>
    </source>
</evidence>
<dbReference type="Pfam" id="PF00579">
    <property type="entry name" value="tRNA-synt_1b"/>
    <property type="match status" value="1"/>
</dbReference>
<dbReference type="PANTHER" id="PTHR43766">
    <property type="entry name" value="TRYPTOPHAN--TRNA LIGASE, MITOCHONDRIAL"/>
    <property type="match status" value="1"/>
</dbReference>
<evidence type="ECO:0000313" key="11">
    <source>
        <dbReference type="Proteomes" id="UP000244811"/>
    </source>
</evidence>
<dbReference type="SUPFAM" id="SSF52374">
    <property type="entry name" value="Nucleotidylyl transferase"/>
    <property type="match status" value="1"/>
</dbReference>
<dbReference type="GO" id="GO:0004830">
    <property type="term" value="F:tryptophan-tRNA ligase activity"/>
    <property type="evidence" value="ECO:0007669"/>
    <property type="project" value="UniProtKB-EC"/>
</dbReference>
<reference evidence="10" key="1">
    <citation type="submission" date="2022-07" db="EMBL/GenBank/DDBJ databases">
        <title>Evaluation of T. orientalis genome assembly methods using nanopore sequencing and analysis of variation between genomes.</title>
        <authorList>
            <person name="Yam J."/>
            <person name="Micallef M.L."/>
            <person name="Liu M."/>
            <person name="Djordjevic S.P."/>
            <person name="Bogema D.R."/>
            <person name="Jenkins C."/>
        </authorList>
    </citation>
    <scope>NUCLEOTIDE SEQUENCE</scope>
    <source>
        <strain evidence="10">Goon Nure</strain>
    </source>
</reference>
<proteinExistence type="inferred from homology"/>
<dbReference type="InterPro" id="IPR050203">
    <property type="entry name" value="Trp-tRNA_synthetase"/>
</dbReference>
<dbReference type="PRINTS" id="PR01039">
    <property type="entry name" value="TRNASYNTHTRP"/>
</dbReference>
<comment type="similarity">
    <text evidence="1 9">Belongs to the class-I aminoacyl-tRNA synthetase family.</text>
</comment>
<dbReference type="GO" id="GO:0005524">
    <property type="term" value="F:ATP binding"/>
    <property type="evidence" value="ECO:0007669"/>
    <property type="project" value="UniProtKB-KW"/>
</dbReference>
<accession>A0A976MED3</accession>
<evidence type="ECO:0000256" key="1">
    <source>
        <dbReference type="ARBA" id="ARBA00005594"/>
    </source>
</evidence>
<gene>
    <name evidence="10" type="ORF">MACK_003035</name>
</gene>
<keyword evidence="6 9" id="KW-0648">Protein biosynthesis</keyword>
<evidence type="ECO:0000256" key="9">
    <source>
        <dbReference type="RuleBase" id="RU363036"/>
    </source>
</evidence>
<name>A0A976MED3_THEOR</name>
<dbReference type="Proteomes" id="UP000244811">
    <property type="component" value="Chromosome 4"/>
</dbReference>
<dbReference type="Gene3D" id="3.40.50.620">
    <property type="entry name" value="HUPs"/>
    <property type="match status" value="1"/>
</dbReference>
<keyword evidence="4 9" id="KW-0547">Nucleotide-binding</keyword>
<evidence type="ECO:0000256" key="6">
    <source>
        <dbReference type="ARBA" id="ARBA00022917"/>
    </source>
</evidence>
<keyword evidence="7 9" id="KW-0030">Aminoacyl-tRNA synthetase</keyword>
<dbReference type="EC" id="6.1.1.2" evidence="2"/>
<dbReference type="GO" id="GO:0006436">
    <property type="term" value="P:tryptophanyl-tRNA aminoacylation"/>
    <property type="evidence" value="ECO:0007669"/>
    <property type="project" value="InterPro"/>
</dbReference>